<keyword evidence="6" id="KW-0805">Transcription regulation</keyword>
<feature type="compositionally biased region" description="Low complexity" evidence="12">
    <location>
        <begin position="201"/>
        <end position="234"/>
    </location>
</feature>
<dbReference type="GeneID" id="105888565"/>
<name>A0A6P3VEW9_CLUHA</name>
<feature type="region of interest" description="Disordered" evidence="12">
    <location>
        <begin position="188"/>
        <end position="287"/>
    </location>
</feature>
<dbReference type="InterPro" id="IPR046328">
    <property type="entry name" value="ETS_fam"/>
</dbReference>
<dbReference type="GO" id="GO:0045892">
    <property type="term" value="P:negative regulation of DNA-templated transcription"/>
    <property type="evidence" value="ECO:0007669"/>
    <property type="project" value="UniProtKB-ARBA"/>
</dbReference>
<dbReference type="RefSeq" id="XP_012669757.1">
    <property type="nucleotide sequence ID" value="XM_012814303.3"/>
</dbReference>
<dbReference type="KEGG" id="char:105888565"/>
<dbReference type="PROSITE" id="PS50061">
    <property type="entry name" value="ETS_DOMAIN_3"/>
    <property type="match status" value="1"/>
</dbReference>
<keyword evidence="10 11" id="KW-0539">Nucleus</keyword>
<proteinExistence type="inferred from homology"/>
<evidence type="ECO:0000256" key="2">
    <source>
        <dbReference type="ARBA" id="ARBA00005562"/>
    </source>
</evidence>
<accession>A0A6P3VEW9</accession>
<keyword evidence="5" id="KW-0832">Ubl conjugation</keyword>
<evidence type="ECO:0000259" key="13">
    <source>
        <dbReference type="PROSITE" id="PS50061"/>
    </source>
</evidence>
<keyword evidence="3" id="KW-0678">Repressor</keyword>
<dbReference type="Gene3D" id="1.10.10.10">
    <property type="entry name" value="Winged helix-like DNA-binding domain superfamily/Winged helix DNA-binding domain"/>
    <property type="match status" value="1"/>
</dbReference>
<evidence type="ECO:0000313" key="14">
    <source>
        <dbReference type="Proteomes" id="UP000515152"/>
    </source>
</evidence>
<dbReference type="FunFam" id="1.10.10.10:FF:000113">
    <property type="entry name" value="ETS domain-containing protein Elk-3"/>
    <property type="match status" value="1"/>
</dbReference>
<dbReference type="GO" id="GO:0030154">
    <property type="term" value="P:cell differentiation"/>
    <property type="evidence" value="ECO:0007669"/>
    <property type="project" value="TreeGrafter"/>
</dbReference>
<keyword evidence="7 11" id="KW-0238">DNA-binding</keyword>
<evidence type="ECO:0000256" key="11">
    <source>
        <dbReference type="RuleBase" id="RU004019"/>
    </source>
</evidence>
<evidence type="ECO:0000256" key="6">
    <source>
        <dbReference type="ARBA" id="ARBA00023015"/>
    </source>
</evidence>
<dbReference type="AlphaFoldDB" id="A0A6P3VEW9"/>
<feature type="compositionally biased region" description="Polar residues" evidence="12">
    <location>
        <begin position="253"/>
        <end position="262"/>
    </location>
</feature>
<organism evidence="14 15">
    <name type="scientific">Clupea harengus</name>
    <name type="common">Atlantic herring</name>
    <dbReference type="NCBI Taxonomy" id="7950"/>
    <lineage>
        <taxon>Eukaryota</taxon>
        <taxon>Metazoa</taxon>
        <taxon>Chordata</taxon>
        <taxon>Craniata</taxon>
        <taxon>Vertebrata</taxon>
        <taxon>Euteleostomi</taxon>
        <taxon>Actinopterygii</taxon>
        <taxon>Neopterygii</taxon>
        <taxon>Teleostei</taxon>
        <taxon>Clupei</taxon>
        <taxon>Clupeiformes</taxon>
        <taxon>Clupeoidei</taxon>
        <taxon>Clupeidae</taxon>
        <taxon>Clupea</taxon>
    </lineage>
</organism>
<gene>
    <name evidence="15" type="primary">elk3</name>
</gene>
<sequence>MESAITLWQFLLQLLLDQSHKHLISWTSNDGEFKLLRSEEVAKLWGLRKNKTNMNYDKLSRALRYYYDKNIIKKVIGQKFVYKFVSFPDILKMDPQAVELGRDGGVSLLQEVESDGGEGEEPLRNPAHRNEYLHSGLYSSFTVSSLQAPPPHMRPIKVETQRGAERVEAEGGRTVIRFVNRQERGGAQTVVSLPSSPPPACSSADVFFSSSSKPSPRSPSFSSRSPSPSPSHSPAYQLHQGRSPEAEMDESEQNAQPLNLSSNHRERAQLQAPPNGLPPKTRKPRGLEISSPSILLAGSDIGSIALNSPALPSGSLTPAFFAQTPSGLLLAPSPLLSSIHFWSSLSPVAPLSPARLQGHSSLFQFPTLLHGPLPVPLSSLDVPSSMSPLLLSSSAQKS</sequence>
<dbReference type="PANTHER" id="PTHR11849:SF172">
    <property type="entry name" value="ETS DOMAIN-CONTAINING PROTEIN ELK-3"/>
    <property type="match status" value="1"/>
</dbReference>
<keyword evidence="4" id="KW-1017">Isopeptide bond</keyword>
<dbReference type="Pfam" id="PF00178">
    <property type="entry name" value="Ets"/>
    <property type="match status" value="1"/>
</dbReference>
<protein>
    <submittedName>
        <fullName evidence="15">ETS domain-containing protein Elk-3</fullName>
    </submittedName>
</protein>
<feature type="domain" description="ETS" evidence="13">
    <location>
        <begin position="5"/>
        <end position="85"/>
    </location>
</feature>
<dbReference type="SMART" id="SM00413">
    <property type="entry name" value="ETS"/>
    <property type="match status" value="1"/>
</dbReference>
<keyword evidence="14" id="KW-1185">Reference proteome</keyword>
<dbReference type="CTD" id="2004"/>
<evidence type="ECO:0000256" key="3">
    <source>
        <dbReference type="ARBA" id="ARBA00022491"/>
    </source>
</evidence>
<dbReference type="PROSITE" id="PS00345">
    <property type="entry name" value="ETS_DOMAIN_1"/>
    <property type="match status" value="1"/>
</dbReference>
<dbReference type="PANTHER" id="PTHR11849">
    <property type="entry name" value="ETS"/>
    <property type="match status" value="1"/>
</dbReference>
<dbReference type="GO" id="GO:0043565">
    <property type="term" value="F:sequence-specific DNA binding"/>
    <property type="evidence" value="ECO:0007669"/>
    <property type="project" value="InterPro"/>
</dbReference>
<evidence type="ECO:0000256" key="5">
    <source>
        <dbReference type="ARBA" id="ARBA00022843"/>
    </source>
</evidence>
<evidence type="ECO:0000256" key="9">
    <source>
        <dbReference type="ARBA" id="ARBA00023163"/>
    </source>
</evidence>
<evidence type="ECO:0000256" key="12">
    <source>
        <dbReference type="SAM" id="MobiDB-lite"/>
    </source>
</evidence>
<evidence type="ECO:0000256" key="7">
    <source>
        <dbReference type="ARBA" id="ARBA00023125"/>
    </source>
</evidence>
<comment type="similarity">
    <text evidence="2 11">Belongs to the ETS family.</text>
</comment>
<dbReference type="PROSITE" id="PS00346">
    <property type="entry name" value="ETS_DOMAIN_2"/>
    <property type="match status" value="1"/>
</dbReference>
<dbReference type="SUPFAM" id="SSF46785">
    <property type="entry name" value="Winged helix' DNA-binding domain"/>
    <property type="match status" value="1"/>
</dbReference>
<dbReference type="Proteomes" id="UP000515152">
    <property type="component" value="Chromosome 16"/>
</dbReference>
<comment type="subcellular location">
    <subcellularLocation>
        <location evidence="1 11">Nucleus</location>
    </subcellularLocation>
</comment>
<keyword evidence="9" id="KW-0804">Transcription</keyword>
<reference evidence="15" key="1">
    <citation type="submission" date="2025-08" db="UniProtKB">
        <authorList>
            <consortium name="RefSeq"/>
        </authorList>
    </citation>
    <scope>IDENTIFICATION</scope>
</reference>
<dbReference type="InterPro" id="IPR000418">
    <property type="entry name" value="Ets_dom"/>
</dbReference>
<dbReference type="PRINTS" id="PR00454">
    <property type="entry name" value="ETSDOMAIN"/>
</dbReference>
<evidence type="ECO:0000256" key="1">
    <source>
        <dbReference type="ARBA" id="ARBA00004123"/>
    </source>
</evidence>
<evidence type="ECO:0000256" key="10">
    <source>
        <dbReference type="ARBA" id="ARBA00023242"/>
    </source>
</evidence>
<evidence type="ECO:0000313" key="15">
    <source>
        <dbReference type="RefSeq" id="XP_012669757.1"/>
    </source>
</evidence>
<evidence type="ECO:0000256" key="8">
    <source>
        <dbReference type="ARBA" id="ARBA00023159"/>
    </source>
</evidence>
<dbReference type="GO" id="GO:0005634">
    <property type="term" value="C:nucleus"/>
    <property type="evidence" value="ECO:0007669"/>
    <property type="project" value="UniProtKB-SubCell"/>
</dbReference>
<dbReference type="InterPro" id="IPR036388">
    <property type="entry name" value="WH-like_DNA-bd_sf"/>
</dbReference>
<dbReference type="OrthoDB" id="8898988at2759"/>
<evidence type="ECO:0000256" key="4">
    <source>
        <dbReference type="ARBA" id="ARBA00022499"/>
    </source>
</evidence>
<dbReference type="InterPro" id="IPR036390">
    <property type="entry name" value="WH_DNA-bd_sf"/>
</dbReference>
<dbReference type="GO" id="GO:0000981">
    <property type="term" value="F:DNA-binding transcription factor activity, RNA polymerase II-specific"/>
    <property type="evidence" value="ECO:0007669"/>
    <property type="project" value="TreeGrafter"/>
</dbReference>
<keyword evidence="8" id="KW-0010">Activator</keyword>